<evidence type="ECO:0000313" key="2">
    <source>
        <dbReference type="EMBL" id="ONK82121.1"/>
    </source>
</evidence>
<evidence type="ECO:0000313" key="3">
    <source>
        <dbReference type="Proteomes" id="UP000243459"/>
    </source>
</evidence>
<accession>A0A5P1FXX2</accession>
<protein>
    <submittedName>
        <fullName evidence="2">Uncharacterized protein</fullName>
    </submittedName>
</protein>
<feature type="region of interest" description="Disordered" evidence="1">
    <location>
        <begin position="1"/>
        <end position="34"/>
    </location>
</feature>
<reference evidence="3" key="1">
    <citation type="journal article" date="2017" name="Nat. Commun.">
        <title>The asparagus genome sheds light on the origin and evolution of a young Y chromosome.</title>
        <authorList>
            <person name="Harkess A."/>
            <person name="Zhou J."/>
            <person name="Xu C."/>
            <person name="Bowers J.E."/>
            <person name="Van der Hulst R."/>
            <person name="Ayyampalayam S."/>
            <person name="Mercati F."/>
            <person name="Riccardi P."/>
            <person name="McKain M.R."/>
            <person name="Kakrana A."/>
            <person name="Tang H."/>
            <person name="Ray J."/>
            <person name="Groenendijk J."/>
            <person name="Arikit S."/>
            <person name="Mathioni S.M."/>
            <person name="Nakano M."/>
            <person name="Shan H."/>
            <person name="Telgmann-Rauber A."/>
            <person name="Kanno A."/>
            <person name="Yue Z."/>
            <person name="Chen H."/>
            <person name="Li W."/>
            <person name="Chen Y."/>
            <person name="Xu X."/>
            <person name="Zhang Y."/>
            <person name="Luo S."/>
            <person name="Chen H."/>
            <person name="Gao J."/>
            <person name="Mao Z."/>
            <person name="Pires J.C."/>
            <person name="Luo M."/>
            <person name="Kudrna D."/>
            <person name="Wing R.A."/>
            <person name="Meyers B.C."/>
            <person name="Yi K."/>
            <person name="Kong H."/>
            <person name="Lavrijsen P."/>
            <person name="Sunseri F."/>
            <person name="Falavigna A."/>
            <person name="Ye Y."/>
            <person name="Leebens-Mack J.H."/>
            <person name="Chen G."/>
        </authorList>
    </citation>
    <scope>NUCLEOTIDE SEQUENCE [LARGE SCALE GENOMIC DNA]</scope>
    <source>
        <strain evidence="3">cv. DH0086</strain>
    </source>
</reference>
<gene>
    <name evidence="2" type="ORF">A4U43_C01F36330</name>
</gene>
<dbReference type="EMBL" id="CM007381">
    <property type="protein sequence ID" value="ONK82121.1"/>
    <property type="molecule type" value="Genomic_DNA"/>
</dbReference>
<dbReference type="AlphaFoldDB" id="A0A5P1FXX2"/>
<proteinExistence type="predicted"/>
<organism evidence="2 3">
    <name type="scientific">Asparagus officinalis</name>
    <name type="common">Garden asparagus</name>
    <dbReference type="NCBI Taxonomy" id="4686"/>
    <lineage>
        <taxon>Eukaryota</taxon>
        <taxon>Viridiplantae</taxon>
        <taxon>Streptophyta</taxon>
        <taxon>Embryophyta</taxon>
        <taxon>Tracheophyta</taxon>
        <taxon>Spermatophyta</taxon>
        <taxon>Magnoliopsida</taxon>
        <taxon>Liliopsida</taxon>
        <taxon>Asparagales</taxon>
        <taxon>Asparagaceae</taxon>
        <taxon>Asparagoideae</taxon>
        <taxon>Asparagus</taxon>
    </lineage>
</organism>
<name>A0A5P1FXX2_ASPOF</name>
<dbReference type="Proteomes" id="UP000243459">
    <property type="component" value="Chromosome 1"/>
</dbReference>
<sequence length="149" mass="16102">MSSPRDSWVRKGSGCSTRLSLGSEPVPSGGAHARRWSPYRLRSGVGDICEAPARSKAWPAVPSASGSSGLARKESAGAQLTGGAEMLCRVLAEFLLLLARPLSTAYDYLTEDAARGRNFIGLPIHRRKRWLEIKLGWASHNLDIGHAHL</sequence>
<dbReference type="Gramene" id="ONK82121">
    <property type="protein sequence ID" value="ONK82121"/>
    <property type="gene ID" value="A4U43_C01F36330"/>
</dbReference>
<evidence type="ECO:0000256" key="1">
    <source>
        <dbReference type="SAM" id="MobiDB-lite"/>
    </source>
</evidence>
<keyword evidence="3" id="KW-1185">Reference proteome</keyword>